<reference evidence="1" key="1">
    <citation type="submission" date="2024-09" db="EMBL/GenBank/DDBJ databases">
        <title>Black Yeasts Isolated from many extreme environments.</title>
        <authorList>
            <person name="Coleine C."/>
            <person name="Stajich J.E."/>
            <person name="Selbmann L."/>
        </authorList>
    </citation>
    <scope>NUCLEOTIDE SEQUENCE</scope>
    <source>
        <strain evidence="1">CCFEE 5737</strain>
    </source>
</reference>
<feature type="non-terminal residue" evidence="1">
    <location>
        <position position="211"/>
    </location>
</feature>
<protein>
    <submittedName>
        <fullName evidence="1">Uncharacterized protein</fullName>
    </submittedName>
</protein>
<comment type="caution">
    <text evidence="1">The sequence shown here is derived from an EMBL/GenBank/DDBJ whole genome shotgun (WGS) entry which is preliminary data.</text>
</comment>
<accession>A0ACC3CTY7</accession>
<evidence type="ECO:0000313" key="2">
    <source>
        <dbReference type="Proteomes" id="UP001186974"/>
    </source>
</evidence>
<organism evidence="1 2">
    <name type="scientific">Coniosporium uncinatum</name>
    <dbReference type="NCBI Taxonomy" id="93489"/>
    <lineage>
        <taxon>Eukaryota</taxon>
        <taxon>Fungi</taxon>
        <taxon>Dikarya</taxon>
        <taxon>Ascomycota</taxon>
        <taxon>Pezizomycotina</taxon>
        <taxon>Dothideomycetes</taxon>
        <taxon>Dothideomycetes incertae sedis</taxon>
        <taxon>Coniosporium</taxon>
    </lineage>
</organism>
<proteinExistence type="predicted"/>
<gene>
    <name evidence="1" type="ORF">LTS18_000572</name>
</gene>
<keyword evidence="2" id="KW-1185">Reference proteome</keyword>
<dbReference type="EMBL" id="JAWDJW010011583">
    <property type="protein sequence ID" value="KAK3044705.1"/>
    <property type="molecule type" value="Genomic_DNA"/>
</dbReference>
<dbReference type="Proteomes" id="UP001186974">
    <property type="component" value="Unassembled WGS sequence"/>
</dbReference>
<name>A0ACC3CTY7_9PEZI</name>
<evidence type="ECO:0000313" key="1">
    <source>
        <dbReference type="EMBL" id="KAK3044705.1"/>
    </source>
</evidence>
<sequence length="211" mass="23727">MAQSNEEERSAEAAKNSADGYTEEEKSPLANSKNPKSKPGITFAAQDKLPKLPVPDLEASCKKYLKALEPLQSPKEHRESESAVKEFLRSEGPDLQEKLKKYAAEKANYIEQFWYDSYLNYDNPVVLNLNPFFLLEDDPTPARNNQVTRAASLVVSALSFVRAVRKEELPPDTIRGQPLCMYQYSRLFGTARIPTDHGCHIGQDPSSKHIV</sequence>